<dbReference type="RefSeq" id="WP_233472011.1">
    <property type="nucleotide sequence ID" value="NZ_CAJHCS010000024.1"/>
</dbReference>
<dbReference type="Proteomes" id="UP001494588">
    <property type="component" value="Unassembled WGS sequence"/>
</dbReference>
<evidence type="ECO:0000313" key="6">
    <source>
        <dbReference type="EMBL" id="MEM5288827.1"/>
    </source>
</evidence>
<dbReference type="EMBL" id="JAZHGC010000021">
    <property type="protein sequence ID" value="MEM5288827.1"/>
    <property type="molecule type" value="Genomic_DNA"/>
</dbReference>
<dbReference type="SMART" id="SM00342">
    <property type="entry name" value="HTH_ARAC"/>
    <property type="match status" value="1"/>
</dbReference>
<dbReference type="InterPro" id="IPR037923">
    <property type="entry name" value="HTH-like"/>
</dbReference>
<dbReference type="Gene3D" id="1.10.10.60">
    <property type="entry name" value="Homeodomain-like"/>
    <property type="match status" value="1"/>
</dbReference>
<dbReference type="PANTHER" id="PTHR46796">
    <property type="entry name" value="HTH-TYPE TRANSCRIPTIONAL ACTIVATOR RHAS-RELATED"/>
    <property type="match status" value="1"/>
</dbReference>
<feature type="region of interest" description="Disordered" evidence="4">
    <location>
        <begin position="1"/>
        <end position="33"/>
    </location>
</feature>
<dbReference type="InterPro" id="IPR003313">
    <property type="entry name" value="AraC-bd"/>
</dbReference>
<dbReference type="Pfam" id="PF02311">
    <property type="entry name" value="AraC_binding"/>
    <property type="match status" value="1"/>
</dbReference>
<keyword evidence="7" id="KW-1185">Reference proteome</keyword>
<dbReference type="SUPFAM" id="SSF51215">
    <property type="entry name" value="Regulatory protein AraC"/>
    <property type="match status" value="1"/>
</dbReference>
<dbReference type="InterPro" id="IPR018060">
    <property type="entry name" value="HTH_AraC"/>
</dbReference>
<name>A0ABU9QHC3_9BURK</name>
<evidence type="ECO:0000313" key="7">
    <source>
        <dbReference type="Proteomes" id="UP001494588"/>
    </source>
</evidence>
<gene>
    <name evidence="6" type="ORF">V4C55_24150</name>
</gene>
<organism evidence="6 7">
    <name type="scientific">Paraburkholderia sabiae</name>
    <dbReference type="NCBI Taxonomy" id="273251"/>
    <lineage>
        <taxon>Bacteria</taxon>
        <taxon>Pseudomonadati</taxon>
        <taxon>Pseudomonadota</taxon>
        <taxon>Betaproteobacteria</taxon>
        <taxon>Burkholderiales</taxon>
        <taxon>Burkholderiaceae</taxon>
        <taxon>Paraburkholderia</taxon>
    </lineage>
</organism>
<feature type="domain" description="HTH araC/xylS-type" evidence="5">
    <location>
        <begin position="195"/>
        <end position="292"/>
    </location>
</feature>
<accession>A0ABU9QHC3</accession>
<dbReference type="InterPro" id="IPR009057">
    <property type="entry name" value="Homeodomain-like_sf"/>
</dbReference>
<keyword evidence="3" id="KW-0804">Transcription</keyword>
<dbReference type="PROSITE" id="PS01124">
    <property type="entry name" value="HTH_ARAC_FAMILY_2"/>
    <property type="match status" value="1"/>
</dbReference>
<comment type="caution">
    <text evidence="6">The sequence shown here is derived from an EMBL/GenBank/DDBJ whole genome shotgun (WGS) entry which is preliminary data.</text>
</comment>
<sequence>MQARNTTDATDATSEPASTAPQATNPDTKTRDWIRRAPAQDGVERIEAFFQHNGYALHRHDTYAIGRTLAGVQSFHYRCSVRNSLPGGTMVLHPDEMHDGQAGTDEGFRYRMIYVEPAVFQAALGGKPLPFIEGGLSDDPRLAAATETLLQGIDRPLDPLEQDDALFDLAHALDAASGARSIQPLRASADFRAAQVARDYLHAALDRPVTLDELAAASGRDRWSLSRDFRTFYGTSPHRYLTMRRLDAARLSMLRGMALVDAAAAAGFADQSHMTRHFVAAYGVTPSRWLRMLTTQTR</sequence>
<keyword evidence="2" id="KW-0238">DNA-binding</keyword>
<dbReference type="PANTHER" id="PTHR46796:SF2">
    <property type="entry name" value="TRANSCRIPTIONAL REGULATORY PROTEIN"/>
    <property type="match status" value="1"/>
</dbReference>
<feature type="compositionally biased region" description="Polar residues" evidence="4">
    <location>
        <begin position="1"/>
        <end position="27"/>
    </location>
</feature>
<reference evidence="6 7" key="1">
    <citation type="submission" date="2024-01" db="EMBL/GenBank/DDBJ databases">
        <title>The diversity of rhizobia nodulating Mimosa spp. in eleven states of Brazil covering several biomes is determined by host plant, location, and edaphic factors.</title>
        <authorList>
            <person name="Rouws L."/>
            <person name="Barauna A."/>
            <person name="Beukes C."/>
            <person name="De Faria S.M."/>
            <person name="Gross E."/>
            <person name="Dos Reis Junior F.B."/>
            <person name="Simon M."/>
            <person name="Maluk M."/>
            <person name="Odee D.W."/>
            <person name="Kenicer G."/>
            <person name="Young J.P.W."/>
            <person name="Reis V.M."/>
            <person name="Zilli J."/>
            <person name="James E.K."/>
        </authorList>
    </citation>
    <scope>NUCLEOTIDE SEQUENCE [LARGE SCALE GENOMIC DNA]</scope>
    <source>
        <strain evidence="6 7">JPY77</strain>
    </source>
</reference>
<evidence type="ECO:0000256" key="3">
    <source>
        <dbReference type="ARBA" id="ARBA00023163"/>
    </source>
</evidence>
<protein>
    <submittedName>
        <fullName evidence="6">AraC family transcriptional regulator</fullName>
    </submittedName>
</protein>
<keyword evidence="1" id="KW-0805">Transcription regulation</keyword>
<proteinExistence type="predicted"/>
<evidence type="ECO:0000256" key="1">
    <source>
        <dbReference type="ARBA" id="ARBA00023015"/>
    </source>
</evidence>
<dbReference type="SUPFAM" id="SSF46689">
    <property type="entry name" value="Homeodomain-like"/>
    <property type="match status" value="2"/>
</dbReference>
<evidence type="ECO:0000256" key="2">
    <source>
        <dbReference type="ARBA" id="ARBA00023125"/>
    </source>
</evidence>
<evidence type="ECO:0000256" key="4">
    <source>
        <dbReference type="SAM" id="MobiDB-lite"/>
    </source>
</evidence>
<dbReference type="Pfam" id="PF12833">
    <property type="entry name" value="HTH_18"/>
    <property type="match status" value="1"/>
</dbReference>
<dbReference type="InterPro" id="IPR050204">
    <property type="entry name" value="AraC_XylS_family_regulators"/>
</dbReference>
<evidence type="ECO:0000259" key="5">
    <source>
        <dbReference type="PROSITE" id="PS01124"/>
    </source>
</evidence>